<accession>A0A1F8H6J5</accession>
<dbReference type="AlphaFoldDB" id="A0A1F8H6J5"/>
<proteinExistence type="predicted"/>
<comment type="caution">
    <text evidence="2">The sequence shown here is derived from an EMBL/GenBank/DDBJ whole genome shotgun (WGS) entry which is preliminary data.</text>
</comment>
<feature type="chain" id="PRO_5009535753" evidence="1">
    <location>
        <begin position="30"/>
        <end position="411"/>
    </location>
</feature>
<sequence>MFNSNIKLKYFVVPVILTAISLTAFPVLADQVFAYSDDLSSGYNLDMFQTRAKISGGRAFTADDSVSSAVISSVVANSSKAIVSARLDVSDNIPSNTRIVYYISNDNGYRFMQVNPGYTYSFDSVGNQLRWKAIITRESLLVQSASVDSVYLAYTVSKVYPGYNSNGVLSNGGDINSYVCSALSLVGLGCNAASPATYAKSAQTVIPTSATVTTASSNTSNNSGNNSNLAATIYTAGKKQEGSDLVNLVKVKGQTEIYEIVGGKKHLIPTMDIFYDYGFKVEQIQDITQKQLDKFPRIKLIQITGNKKKTYYFTEGGMIRLIPDKNVSGSYGDRDEDIIIISKKEFNFYPQNQFVFLENPLNRDVFQIIQGKTKRYVTPQAVKRMKIDLEQIAPINQTELAAYKTDKPIVL</sequence>
<evidence type="ECO:0000313" key="3">
    <source>
        <dbReference type="Proteomes" id="UP000177745"/>
    </source>
</evidence>
<protein>
    <submittedName>
        <fullName evidence="2">Uncharacterized protein</fullName>
    </submittedName>
</protein>
<name>A0A1F8H6J5_9BACT</name>
<dbReference type="EMBL" id="MGKY01000022">
    <property type="protein sequence ID" value="OGN33234.1"/>
    <property type="molecule type" value="Genomic_DNA"/>
</dbReference>
<evidence type="ECO:0000256" key="1">
    <source>
        <dbReference type="SAM" id="SignalP"/>
    </source>
</evidence>
<organism evidence="2 3">
    <name type="scientific">Candidatus Yanofskybacteria bacterium RIFCSPLOWO2_12_FULL_43_11b</name>
    <dbReference type="NCBI Taxonomy" id="1802710"/>
    <lineage>
        <taxon>Bacteria</taxon>
        <taxon>Candidatus Yanofskyibacteriota</taxon>
    </lineage>
</organism>
<evidence type="ECO:0000313" key="2">
    <source>
        <dbReference type="EMBL" id="OGN33234.1"/>
    </source>
</evidence>
<gene>
    <name evidence="2" type="ORF">A3G51_02200</name>
</gene>
<feature type="signal peptide" evidence="1">
    <location>
        <begin position="1"/>
        <end position="29"/>
    </location>
</feature>
<dbReference type="Proteomes" id="UP000177745">
    <property type="component" value="Unassembled WGS sequence"/>
</dbReference>
<reference evidence="2 3" key="1">
    <citation type="journal article" date="2016" name="Nat. Commun.">
        <title>Thousands of microbial genomes shed light on interconnected biogeochemical processes in an aquifer system.</title>
        <authorList>
            <person name="Anantharaman K."/>
            <person name="Brown C.T."/>
            <person name="Hug L.A."/>
            <person name="Sharon I."/>
            <person name="Castelle C.J."/>
            <person name="Probst A.J."/>
            <person name="Thomas B.C."/>
            <person name="Singh A."/>
            <person name="Wilkins M.J."/>
            <person name="Karaoz U."/>
            <person name="Brodie E.L."/>
            <person name="Williams K.H."/>
            <person name="Hubbard S.S."/>
            <person name="Banfield J.F."/>
        </authorList>
    </citation>
    <scope>NUCLEOTIDE SEQUENCE [LARGE SCALE GENOMIC DNA]</scope>
</reference>
<keyword evidence="1" id="KW-0732">Signal</keyword>